<proteinExistence type="predicted"/>
<reference evidence="1" key="1">
    <citation type="submission" date="2018-05" db="EMBL/GenBank/DDBJ databases">
        <authorList>
            <person name="Lanie J.A."/>
            <person name="Ng W.-L."/>
            <person name="Kazmierczak K.M."/>
            <person name="Andrzejewski T.M."/>
            <person name="Davidsen T.M."/>
            <person name="Wayne K.J."/>
            <person name="Tettelin H."/>
            <person name="Glass J.I."/>
            <person name="Rusch D."/>
            <person name="Podicherti R."/>
            <person name="Tsui H.-C.T."/>
            <person name="Winkler M.E."/>
        </authorList>
    </citation>
    <scope>NUCLEOTIDE SEQUENCE</scope>
</reference>
<feature type="non-terminal residue" evidence="1">
    <location>
        <position position="1"/>
    </location>
</feature>
<gene>
    <name evidence="1" type="ORF">METZ01_LOCUS470720</name>
</gene>
<organism evidence="1">
    <name type="scientific">marine metagenome</name>
    <dbReference type="NCBI Taxonomy" id="408172"/>
    <lineage>
        <taxon>unclassified sequences</taxon>
        <taxon>metagenomes</taxon>
        <taxon>ecological metagenomes</taxon>
    </lineage>
</organism>
<name>A0A383BCG6_9ZZZZ</name>
<evidence type="ECO:0000313" key="1">
    <source>
        <dbReference type="EMBL" id="SVE17866.1"/>
    </source>
</evidence>
<accession>A0A383BCG6</accession>
<sequence length="40" mass="4193">GESISAGFLHKGGPGSGFFDLQIKQDGIVLTITQMFQAVP</sequence>
<dbReference type="AlphaFoldDB" id="A0A383BCG6"/>
<dbReference type="EMBL" id="UINC01199441">
    <property type="protein sequence ID" value="SVE17866.1"/>
    <property type="molecule type" value="Genomic_DNA"/>
</dbReference>
<protein>
    <submittedName>
        <fullName evidence="1">Uncharacterized protein</fullName>
    </submittedName>
</protein>